<dbReference type="InParanoid" id="A0A6P9ACF1"/>
<gene>
    <name evidence="4" type="primary">LOC117653531</name>
</gene>
<dbReference type="Pfam" id="PF17223">
    <property type="entry name" value="CPCFC"/>
    <property type="match status" value="3"/>
</dbReference>
<accession>A0A6P9ACF1</accession>
<feature type="domain" description="Cuticle protein CPCFC" evidence="2">
    <location>
        <begin position="67"/>
        <end position="83"/>
    </location>
</feature>
<feature type="domain" description="Cuticle protein CPCFC" evidence="2">
    <location>
        <begin position="100"/>
        <end position="116"/>
    </location>
</feature>
<feature type="chain" id="PRO_5027672051" evidence="1">
    <location>
        <begin position="18"/>
        <end position="116"/>
    </location>
</feature>
<evidence type="ECO:0000259" key="2">
    <source>
        <dbReference type="Pfam" id="PF17223"/>
    </source>
</evidence>
<dbReference type="GeneID" id="117653531"/>
<dbReference type="RefSeq" id="XP_034255160.1">
    <property type="nucleotide sequence ID" value="XM_034399269.1"/>
</dbReference>
<feature type="signal peptide" evidence="1">
    <location>
        <begin position="1"/>
        <end position="17"/>
    </location>
</feature>
<dbReference type="KEGG" id="tpal:117653531"/>
<dbReference type="InterPro" id="IPR033778">
    <property type="entry name" value="CPCFC"/>
</dbReference>
<dbReference type="Proteomes" id="UP000515158">
    <property type="component" value="Unplaced"/>
</dbReference>
<keyword evidence="3" id="KW-1185">Reference proteome</keyword>
<keyword evidence="1" id="KW-0732">Signal</keyword>
<dbReference type="OrthoDB" id="8186685at2759"/>
<dbReference type="GO" id="GO:0042302">
    <property type="term" value="F:structural constituent of cuticle"/>
    <property type="evidence" value="ECO:0007669"/>
    <property type="project" value="InterPro"/>
</dbReference>
<name>A0A6P9ACF1_THRPL</name>
<evidence type="ECO:0000256" key="1">
    <source>
        <dbReference type="SAM" id="SignalP"/>
    </source>
</evidence>
<feature type="domain" description="Cuticle protein CPCFC" evidence="2">
    <location>
        <begin position="24"/>
        <end position="40"/>
    </location>
</feature>
<protein>
    <submittedName>
        <fullName evidence="4">Cuticle protein 1-like</fullName>
    </submittedName>
</protein>
<evidence type="ECO:0000313" key="3">
    <source>
        <dbReference type="Proteomes" id="UP000515158"/>
    </source>
</evidence>
<sequence length="116" mass="11869">MIGKLVALSALVAVASASLAADRYPAGLNPALCPNYPHCDNLLLALHGNGLGVPVAPQPTVWGGREYPAGVSPAACPNYPYCNTGAVAVAPLPGWAQREYPAGVSPAACPNYPYCH</sequence>
<proteinExistence type="predicted"/>
<evidence type="ECO:0000313" key="4">
    <source>
        <dbReference type="RefSeq" id="XP_034255160.1"/>
    </source>
</evidence>
<dbReference type="AlphaFoldDB" id="A0A6P9ACF1"/>
<organism evidence="4">
    <name type="scientific">Thrips palmi</name>
    <name type="common">Melon thrips</name>
    <dbReference type="NCBI Taxonomy" id="161013"/>
    <lineage>
        <taxon>Eukaryota</taxon>
        <taxon>Metazoa</taxon>
        <taxon>Ecdysozoa</taxon>
        <taxon>Arthropoda</taxon>
        <taxon>Hexapoda</taxon>
        <taxon>Insecta</taxon>
        <taxon>Pterygota</taxon>
        <taxon>Neoptera</taxon>
        <taxon>Paraneoptera</taxon>
        <taxon>Thysanoptera</taxon>
        <taxon>Terebrantia</taxon>
        <taxon>Thripoidea</taxon>
        <taxon>Thripidae</taxon>
        <taxon>Thrips</taxon>
    </lineage>
</organism>
<reference evidence="4" key="1">
    <citation type="submission" date="2025-08" db="UniProtKB">
        <authorList>
            <consortium name="RefSeq"/>
        </authorList>
    </citation>
    <scope>IDENTIFICATION</scope>
    <source>
        <tissue evidence="4">Total insect</tissue>
    </source>
</reference>